<reference evidence="1 2" key="1">
    <citation type="journal article" date="2023" name="BMC Biol.">
        <title>The compact genome of the sponge Oopsacas minuta (Hexactinellida) is lacking key metazoan core genes.</title>
        <authorList>
            <person name="Santini S."/>
            <person name="Schenkelaars Q."/>
            <person name="Jourda C."/>
            <person name="Duchesne M."/>
            <person name="Belahbib H."/>
            <person name="Rocher C."/>
            <person name="Selva M."/>
            <person name="Riesgo A."/>
            <person name="Vervoort M."/>
            <person name="Leys S.P."/>
            <person name="Kodjabachian L."/>
            <person name="Le Bivic A."/>
            <person name="Borchiellini C."/>
            <person name="Claverie J.M."/>
            <person name="Renard E."/>
        </authorList>
    </citation>
    <scope>NUCLEOTIDE SEQUENCE [LARGE SCALE GENOMIC DNA]</scope>
    <source>
        <strain evidence="1">SPO-2</strain>
    </source>
</reference>
<proteinExistence type="predicted"/>
<accession>A0AAV7JFX9</accession>
<keyword evidence="2" id="KW-1185">Reference proteome</keyword>
<dbReference type="Proteomes" id="UP001165289">
    <property type="component" value="Unassembled WGS sequence"/>
</dbReference>
<name>A0AAV7JFX9_9METZ</name>
<protein>
    <submittedName>
        <fullName evidence="1">Uncharacterized protein</fullName>
    </submittedName>
</protein>
<sequence length="106" mass="11922">METYIGSVLYSEDSLFFSSPSRLYMIDCLVKSNETYFPETHDSMYSLEDDWVSHPSLLKSKSLKISAGNTSAKNSFGKRGITYIGVCTLVKANSVQTRKIIDHLLN</sequence>
<dbReference type="EMBL" id="JAKMXF010000338">
    <property type="protein sequence ID" value="KAI6647729.1"/>
    <property type="molecule type" value="Genomic_DNA"/>
</dbReference>
<evidence type="ECO:0000313" key="1">
    <source>
        <dbReference type="EMBL" id="KAI6647729.1"/>
    </source>
</evidence>
<evidence type="ECO:0000313" key="2">
    <source>
        <dbReference type="Proteomes" id="UP001165289"/>
    </source>
</evidence>
<comment type="caution">
    <text evidence="1">The sequence shown here is derived from an EMBL/GenBank/DDBJ whole genome shotgun (WGS) entry which is preliminary data.</text>
</comment>
<organism evidence="1 2">
    <name type="scientific">Oopsacas minuta</name>
    <dbReference type="NCBI Taxonomy" id="111878"/>
    <lineage>
        <taxon>Eukaryota</taxon>
        <taxon>Metazoa</taxon>
        <taxon>Porifera</taxon>
        <taxon>Hexactinellida</taxon>
        <taxon>Hexasterophora</taxon>
        <taxon>Lyssacinosida</taxon>
        <taxon>Leucopsacidae</taxon>
        <taxon>Oopsacas</taxon>
    </lineage>
</organism>
<gene>
    <name evidence="1" type="ORF">LOD99_8570</name>
</gene>
<dbReference type="AlphaFoldDB" id="A0AAV7JFX9"/>